<proteinExistence type="predicted"/>
<gene>
    <name evidence="2" type="ORF">C8F04DRAFT_1269420</name>
</gene>
<accession>A0AAD6SCG4</accession>
<keyword evidence="3" id="KW-1185">Reference proteome</keyword>
<reference evidence="2" key="1">
    <citation type="submission" date="2023-03" db="EMBL/GenBank/DDBJ databases">
        <title>Massive genome expansion in bonnet fungi (Mycena s.s.) driven by repeated elements and novel gene families across ecological guilds.</title>
        <authorList>
            <consortium name="Lawrence Berkeley National Laboratory"/>
            <person name="Harder C.B."/>
            <person name="Miyauchi S."/>
            <person name="Viragh M."/>
            <person name="Kuo A."/>
            <person name="Thoen E."/>
            <person name="Andreopoulos B."/>
            <person name="Lu D."/>
            <person name="Skrede I."/>
            <person name="Drula E."/>
            <person name="Henrissat B."/>
            <person name="Morin E."/>
            <person name="Kohler A."/>
            <person name="Barry K."/>
            <person name="LaButti K."/>
            <person name="Morin E."/>
            <person name="Salamov A."/>
            <person name="Lipzen A."/>
            <person name="Mereny Z."/>
            <person name="Hegedus B."/>
            <person name="Baldrian P."/>
            <person name="Stursova M."/>
            <person name="Weitz H."/>
            <person name="Taylor A."/>
            <person name="Grigoriev I.V."/>
            <person name="Nagy L.G."/>
            <person name="Martin F."/>
            <person name="Kauserud H."/>
        </authorList>
    </citation>
    <scope>NUCLEOTIDE SEQUENCE</scope>
    <source>
        <strain evidence="2">CBHHK200</strain>
    </source>
</reference>
<feature type="region of interest" description="Disordered" evidence="1">
    <location>
        <begin position="28"/>
        <end position="91"/>
    </location>
</feature>
<comment type="caution">
    <text evidence="2">The sequence shown here is derived from an EMBL/GenBank/DDBJ whole genome shotgun (WGS) entry which is preliminary data.</text>
</comment>
<evidence type="ECO:0000256" key="1">
    <source>
        <dbReference type="SAM" id="MobiDB-lite"/>
    </source>
</evidence>
<name>A0AAD6SCG4_9AGAR</name>
<evidence type="ECO:0000313" key="2">
    <source>
        <dbReference type="EMBL" id="KAJ7025294.1"/>
    </source>
</evidence>
<feature type="compositionally biased region" description="Low complexity" evidence="1">
    <location>
        <begin position="62"/>
        <end position="77"/>
    </location>
</feature>
<dbReference type="AlphaFoldDB" id="A0AAD6SCG4"/>
<protein>
    <submittedName>
        <fullName evidence="2">Uncharacterized protein</fullName>
    </submittedName>
</protein>
<evidence type="ECO:0000313" key="3">
    <source>
        <dbReference type="Proteomes" id="UP001218188"/>
    </source>
</evidence>
<dbReference type="Proteomes" id="UP001218188">
    <property type="component" value="Unassembled WGS sequence"/>
</dbReference>
<feature type="compositionally biased region" description="Pro residues" evidence="1">
    <location>
        <begin position="30"/>
        <end position="56"/>
    </location>
</feature>
<organism evidence="2 3">
    <name type="scientific">Mycena alexandri</name>
    <dbReference type="NCBI Taxonomy" id="1745969"/>
    <lineage>
        <taxon>Eukaryota</taxon>
        <taxon>Fungi</taxon>
        <taxon>Dikarya</taxon>
        <taxon>Basidiomycota</taxon>
        <taxon>Agaricomycotina</taxon>
        <taxon>Agaricomycetes</taxon>
        <taxon>Agaricomycetidae</taxon>
        <taxon>Agaricales</taxon>
        <taxon>Marasmiineae</taxon>
        <taxon>Mycenaceae</taxon>
        <taxon>Mycena</taxon>
    </lineage>
</organism>
<dbReference type="EMBL" id="JARJCM010000156">
    <property type="protein sequence ID" value="KAJ7025294.1"/>
    <property type="molecule type" value="Genomic_DNA"/>
</dbReference>
<sequence length="216" mass="23103">MLSPGYSLLGHRERIWEWSGLIILQRRSHPTPPLTTAPTPVLPRHPPDPTSRPPGPASFLIRSTSLDDSTRLSTTPPALLPSPPASAPHALPLPAPILSTVTRRRQDAPDDNPCLSRSFPPPAVSGIPTPNPHGPFLRSLRLGSRQQCGHAGSLPHPSMPASAICLDRQPPPRHPALACRTALRAPRSPANVAHTGHACCPVVLPTRASKPALRRI</sequence>
<feature type="compositionally biased region" description="Pro residues" evidence="1">
    <location>
        <begin position="78"/>
        <end position="91"/>
    </location>
</feature>